<accession>A0A2H4VNX7</accession>
<dbReference type="Proteomes" id="UP000232631">
    <property type="component" value="Chromosome"/>
</dbReference>
<dbReference type="KEGG" id="msub:BK009_03160"/>
<dbReference type="InterPro" id="IPR012545">
    <property type="entry name" value="DUF1697"/>
</dbReference>
<protein>
    <submittedName>
        <fullName evidence="1">Uncharacterized protein</fullName>
    </submittedName>
</protein>
<dbReference type="SUPFAM" id="SSF160379">
    <property type="entry name" value="SP0830-like"/>
    <property type="match status" value="1"/>
</dbReference>
<dbReference type="EMBL" id="CP017768">
    <property type="protein sequence ID" value="AUB59760.1"/>
    <property type="molecule type" value="Genomic_DNA"/>
</dbReference>
<sequence length="74" mass="8536">MGVQRVISSRNILFETSSKNRGEMEEIIEKSLTHSLGIASTAIIYSKEYLKDIIKENPFKNIEDNPQYKLNITF</sequence>
<proteinExistence type="predicted"/>
<dbReference type="Pfam" id="PF08002">
    <property type="entry name" value="DUF1697"/>
    <property type="match status" value="1"/>
</dbReference>
<reference evidence="1 2" key="1">
    <citation type="submission" date="2016-10" db="EMBL/GenBank/DDBJ databases">
        <title>Comparative genomics between deep and shallow subseafloor isolates.</title>
        <authorList>
            <person name="Ishii S."/>
            <person name="Miller J.R."/>
            <person name="Sutton G."/>
            <person name="Suzuki S."/>
            <person name="Methe B."/>
            <person name="Inagaki F."/>
            <person name="Imachi H."/>
        </authorList>
    </citation>
    <scope>NUCLEOTIDE SEQUENCE [LARGE SCALE GENOMIC DNA]</scope>
    <source>
        <strain evidence="1 2">A8p</strain>
    </source>
</reference>
<gene>
    <name evidence="1" type="ORF">BK009_03160</name>
</gene>
<organism evidence="1 2">
    <name type="scientific">Methanobacterium subterraneum</name>
    <dbReference type="NCBI Taxonomy" id="59277"/>
    <lineage>
        <taxon>Archaea</taxon>
        <taxon>Methanobacteriati</taxon>
        <taxon>Methanobacteriota</taxon>
        <taxon>Methanomada group</taxon>
        <taxon>Methanobacteria</taxon>
        <taxon>Methanobacteriales</taxon>
        <taxon>Methanobacteriaceae</taxon>
        <taxon>Methanobacterium</taxon>
    </lineage>
</organism>
<dbReference type="AlphaFoldDB" id="A0A2H4VNX7"/>
<evidence type="ECO:0000313" key="2">
    <source>
        <dbReference type="Proteomes" id="UP000232631"/>
    </source>
</evidence>
<keyword evidence="2" id="KW-1185">Reference proteome</keyword>
<name>A0A2H4VNX7_9EURY</name>
<evidence type="ECO:0000313" key="1">
    <source>
        <dbReference type="EMBL" id="AUB59760.1"/>
    </source>
</evidence>